<dbReference type="AlphaFoldDB" id="A0ABD3W190"/>
<keyword evidence="2" id="KW-1185">Reference proteome</keyword>
<proteinExistence type="predicted"/>
<name>A0ABD3W190_SINWO</name>
<evidence type="ECO:0000313" key="1">
    <source>
        <dbReference type="EMBL" id="KAL3866648.1"/>
    </source>
</evidence>
<gene>
    <name evidence="1" type="ORF">ACJMK2_043931</name>
</gene>
<dbReference type="EMBL" id="JBJQND010000009">
    <property type="protein sequence ID" value="KAL3866648.1"/>
    <property type="molecule type" value="Genomic_DNA"/>
</dbReference>
<sequence length="262" mass="30100">MLICGIIGCFTRHGVRKNLGFFKTPKIIKDQGEETLKLSEERCQLRKAAVSRKDIKTEEKWERTIVCSQHFVGGLKAYLHDRTSPAWLPSLHLGKPETSSPVPNVHLANDRFIRSSQHKHKRALSNTEVSLRSLKKRHIDYSKSVTEEHSASHDISALMLCWSSESVLQLPTEDESHSKGIQTDLTIKEIQQLVDDNKSRLIKASENETFNIKGLYSFYTGMPEFELLNLVFNFIEEHMNSSIKSLSRENEFLLCMLKLRMN</sequence>
<comment type="caution">
    <text evidence="1">The sequence shown here is derived from an EMBL/GenBank/DDBJ whole genome shotgun (WGS) entry which is preliminary data.</text>
</comment>
<accession>A0ABD3W190</accession>
<organism evidence="1 2">
    <name type="scientific">Sinanodonta woodiana</name>
    <name type="common">Chinese pond mussel</name>
    <name type="synonym">Anodonta woodiana</name>
    <dbReference type="NCBI Taxonomy" id="1069815"/>
    <lineage>
        <taxon>Eukaryota</taxon>
        <taxon>Metazoa</taxon>
        <taxon>Spiralia</taxon>
        <taxon>Lophotrochozoa</taxon>
        <taxon>Mollusca</taxon>
        <taxon>Bivalvia</taxon>
        <taxon>Autobranchia</taxon>
        <taxon>Heteroconchia</taxon>
        <taxon>Palaeoheterodonta</taxon>
        <taxon>Unionida</taxon>
        <taxon>Unionoidea</taxon>
        <taxon>Unionidae</taxon>
        <taxon>Unioninae</taxon>
        <taxon>Sinanodonta</taxon>
    </lineage>
</organism>
<reference evidence="1 2" key="1">
    <citation type="submission" date="2024-11" db="EMBL/GenBank/DDBJ databases">
        <title>Chromosome-level genome assembly of the freshwater bivalve Anodonta woodiana.</title>
        <authorList>
            <person name="Chen X."/>
        </authorList>
    </citation>
    <scope>NUCLEOTIDE SEQUENCE [LARGE SCALE GENOMIC DNA]</scope>
    <source>
        <strain evidence="1">MN2024</strain>
        <tissue evidence="1">Gills</tissue>
    </source>
</reference>
<dbReference type="SUPFAM" id="SSF57716">
    <property type="entry name" value="Glucocorticoid receptor-like (DNA-binding domain)"/>
    <property type="match status" value="1"/>
</dbReference>
<dbReference type="Proteomes" id="UP001634394">
    <property type="component" value="Unassembled WGS sequence"/>
</dbReference>
<evidence type="ECO:0000313" key="2">
    <source>
        <dbReference type="Proteomes" id="UP001634394"/>
    </source>
</evidence>
<protein>
    <recommendedName>
        <fullName evidence="3">THAP-type domain-containing protein</fullName>
    </recommendedName>
</protein>
<evidence type="ECO:0008006" key="3">
    <source>
        <dbReference type="Google" id="ProtNLM"/>
    </source>
</evidence>